<evidence type="ECO:0000313" key="2">
    <source>
        <dbReference type="EMBL" id="GFY47789.1"/>
    </source>
</evidence>
<dbReference type="PANTHER" id="PTHR33361">
    <property type="entry name" value="GLR0591 PROTEIN"/>
    <property type="match status" value="1"/>
</dbReference>
<dbReference type="EMBL" id="BMAV01006105">
    <property type="protein sequence ID" value="GFY47789.1"/>
    <property type="molecule type" value="Genomic_DNA"/>
</dbReference>
<feature type="signal peptide" evidence="1">
    <location>
        <begin position="1"/>
        <end position="19"/>
    </location>
</feature>
<dbReference type="OrthoDB" id="5959877at2759"/>
<keyword evidence="1" id="KW-0732">Signal</keyword>
<evidence type="ECO:0008006" key="4">
    <source>
        <dbReference type="Google" id="ProtNLM"/>
    </source>
</evidence>
<accession>A0A8X6X869</accession>
<protein>
    <recommendedName>
        <fullName evidence="4">DUF885 domain-containing protein</fullName>
    </recommendedName>
</protein>
<dbReference type="Proteomes" id="UP000886998">
    <property type="component" value="Unassembled WGS sequence"/>
</dbReference>
<proteinExistence type="predicted"/>
<comment type="caution">
    <text evidence="2">The sequence shown here is derived from an EMBL/GenBank/DDBJ whole genome shotgun (WGS) entry which is preliminary data.</text>
</comment>
<reference evidence="2" key="1">
    <citation type="submission" date="2020-08" db="EMBL/GenBank/DDBJ databases">
        <title>Multicomponent nature underlies the extraordinary mechanical properties of spider dragline silk.</title>
        <authorList>
            <person name="Kono N."/>
            <person name="Nakamura H."/>
            <person name="Mori M."/>
            <person name="Yoshida Y."/>
            <person name="Ohtoshi R."/>
            <person name="Malay A.D."/>
            <person name="Moran D.A.P."/>
            <person name="Tomita M."/>
            <person name="Numata K."/>
            <person name="Arakawa K."/>
        </authorList>
    </citation>
    <scope>NUCLEOTIDE SEQUENCE</scope>
</reference>
<gene>
    <name evidence="2" type="primary">AVEN_158128_1</name>
    <name evidence="2" type="ORF">TNIN_223681</name>
</gene>
<feature type="chain" id="PRO_5036449240" description="DUF885 domain-containing protein" evidence="1">
    <location>
        <begin position="20"/>
        <end position="392"/>
    </location>
</feature>
<organism evidence="2 3">
    <name type="scientific">Trichonephila inaurata madagascariensis</name>
    <dbReference type="NCBI Taxonomy" id="2747483"/>
    <lineage>
        <taxon>Eukaryota</taxon>
        <taxon>Metazoa</taxon>
        <taxon>Ecdysozoa</taxon>
        <taxon>Arthropoda</taxon>
        <taxon>Chelicerata</taxon>
        <taxon>Arachnida</taxon>
        <taxon>Araneae</taxon>
        <taxon>Araneomorphae</taxon>
        <taxon>Entelegynae</taxon>
        <taxon>Araneoidea</taxon>
        <taxon>Nephilidae</taxon>
        <taxon>Trichonephila</taxon>
        <taxon>Trichonephila inaurata</taxon>
    </lineage>
</organism>
<dbReference type="Pfam" id="PF05960">
    <property type="entry name" value="DUF885"/>
    <property type="match status" value="1"/>
</dbReference>
<keyword evidence="3" id="KW-1185">Reference proteome</keyword>
<evidence type="ECO:0000256" key="1">
    <source>
        <dbReference type="SAM" id="SignalP"/>
    </source>
</evidence>
<evidence type="ECO:0000313" key="3">
    <source>
        <dbReference type="Proteomes" id="UP000886998"/>
    </source>
</evidence>
<sequence>MVSSFAFVVFIHTIVLVFGHENSTVNALRSNSSELQDPEQLEESANVMFDEYWQIILQDNPEYATVLGDHRYDDRLDTYSLKCYEKKKVMMNEFLERANQLLSISTEGSQIHSDLLLFIINLQSKLDRLMSGSHLFPVSQLTTPVMDLHSILKYTKVNSAEQAWNLIARYKAVPKQVDEKIELMREGIRTNFTLSEISIFSKSEEVNAIQENASDAILNYVMPAFIKIDDFMNNEYRAHARPEIGVSSLPNGRDFYQHELSYHLSDSSVTAEQIHRMGLQEVERISKEMDEVIKSLNLSMTHQEFSNMIRNDESQFFKTEEEALETYREVLEKDIAPKLHLLFKKIPEKKLIVEKMPKEMATGPQAYYMMPSADNSTPGTFIWIHHLFIICK</sequence>
<dbReference type="PANTHER" id="PTHR33361:SF2">
    <property type="entry name" value="DUF885 DOMAIN-CONTAINING PROTEIN"/>
    <property type="match status" value="1"/>
</dbReference>
<dbReference type="InterPro" id="IPR010281">
    <property type="entry name" value="DUF885"/>
</dbReference>
<name>A0A8X6X869_9ARAC</name>
<dbReference type="AlphaFoldDB" id="A0A8X6X869"/>